<organism evidence="3 4">
    <name type="scientific">Aurantiacibacter spongiae</name>
    <dbReference type="NCBI Taxonomy" id="2488860"/>
    <lineage>
        <taxon>Bacteria</taxon>
        <taxon>Pseudomonadati</taxon>
        <taxon>Pseudomonadota</taxon>
        <taxon>Alphaproteobacteria</taxon>
        <taxon>Sphingomonadales</taxon>
        <taxon>Erythrobacteraceae</taxon>
        <taxon>Aurantiacibacter</taxon>
    </lineage>
</organism>
<dbReference type="EMBL" id="RPFZ01000001">
    <property type="protein sequence ID" value="RPF71686.1"/>
    <property type="molecule type" value="Genomic_DNA"/>
</dbReference>
<evidence type="ECO:0000313" key="3">
    <source>
        <dbReference type="EMBL" id="RPF71686.1"/>
    </source>
</evidence>
<name>A0A3N5CTQ2_9SPHN</name>
<proteinExistence type="predicted"/>
<dbReference type="CDD" id="cd00009">
    <property type="entry name" value="AAA"/>
    <property type="match status" value="1"/>
</dbReference>
<dbReference type="InterPro" id="IPR052934">
    <property type="entry name" value="Methyl-DNA_Rec/Restrict_Enz"/>
</dbReference>
<reference evidence="3 4" key="1">
    <citation type="submission" date="2018-11" db="EMBL/GenBank/DDBJ databases">
        <title>Erythrobacter spongiae sp. nov., isolated from a marine sponge.</title>
        <authorList>
            <person name="Zhuang L."/>
            <person name="Luo L."/>
        </authorList>
    </citation>
    <scope>NUCLEOTIDE SEQUENCE [LARGE SCALE GENOMIC DNA]</scope>
    <source>
        <strain evidence="3 4">HN-E23</strain>
    </source>
</reference>
<evidence type="ECO:0000259" key="2">
    <source>
        <dbReference type="SMART" id="SM00382"/>
    </source>
</evidence>
<feature type="region of interest" description="Disordered" evidence="1">
    <location>
        <begin position="456"/>
        <end position="495"/>
    </location>
</feature>
<feature type="compositionally biased region" description="Low complexity" evidence="1">
    <location>
        <begin position="483"/>
        <end position="495"/>
    </location>
</feature>
<dbReference type="PANTHER" id="PTHR37291">
    <property type="entry name" value="5-METHYLCYTOSINE-SPECIFIC RESTRICTION ENZYME B"/>
    <property type="match status" value="1"/>
</dbReference>
<dbReference type="GO" id="GO:0005524">
    <property type="term" value="F:ATP binding"/>
    <property type="evidence" value="ECO:0007669"/>
    <property type="project" value="InterPro"/>
</dbReference>
<dbReference type="InterPro" id="IPR027417">
    <property type="entry name" value="P-loop_NTPase"/>
</dbReference>
<dbReference type="Proteomes" id="UP000275232">
    <property type="component" value="Unassembled WGS sequence"/>
</dbReference>
<comment type="caution">
    <text evidence="3">The sequence shown here is derived from an EMBL/GenBank/DDBJ whole genome shotgun (WGS) entry which is preliminary data.</text>
</comment>
<dbReference type="GO" id="GO:0016887">
    <property type="term" value="F:ATP hydrolysis activity"/>
    <property type="evidence" value="ECO:0007669"/>
    <property type="project" value="InterPro"/>
</dbReference>
<dbReference type="Pfam" id="PF07728">
    <property type="entry name" value="AAA_5"/>
    <property type="match status" value="1"/>
</dbReference>
<gene>
    <name evidence="3" type="ORF">EG799_08685</name>
</gene>
<dbReference type="OrthoDB" id="9781481at2"/>
<evidence type="ECO:0000256" key="1">
    <source>
        <dbReference type="SAM" id="MobiDB-lite"/>
    </source>
</evidence>
<dbReference type="SUPFAM" id="SSF52540">
    <property type="entry name" value="P-loop containing nucleoside triphosphate hydrolases"/>
    <property type="match status" value="1"/>
</dbReference>
<evidence type="ECO:0000313" key="4">
    <source>
        <dbReference type="Proteomes" id="UP000275232"/>
    </source>
</evidence>
<dbReference type="AlphaFoldDB" id="A0A3N5CTQ2"/>
<dbReference type="Gene3D" id="3.40.50.300">
    <property type="entry name" value="P-loop containing nucleotide triphosphate hydrolases"/>
    <property type="match status" value="1"/>
</dbReference>
<sequence>MGFVVVRLGKDSVPTIRRFSDGTSEPPFDFEFTCKQVEETIDEGDYAFIYLGSDNNQGVETAWKQGLRGIAKIVGLDRGEGFNDESTFTLRVISVFPKSLDQFDFLERSATLYKYFSKYPVIGIKSSRNNAVQRVRDDPRENTSALLTAIKLLYPELSDNLVAHADELLDMLEFIPENEVPQNGGIASADDPVLRMVERAINERNELNFLFLGSPGTGKTWHAHRVANALTGANGNRIAFLQFHPSMAYDDFVEGYSPTLAADQTSIKYEIKPKHFLKLCDAARADADNHYVMVIDEISRGDPSRVFGEMLTYVEPDYRDRTFTLGYSGKPYSVPSNLIIIATANPYDRSVGEMDDAFLRRFEIVEFDPDKDVLRRRLTENGMPEDLQRKVLHLFDNLNATVPNGVGHAHFFGLRTVADVEQVWRSRLRFMVQRMLQFEPEKWEAIVQKYEEMFGNEAGNAETDQGETDQTEVDAANDAGDQTVTEVTGNEETNA</sequence>
<dbReference type="RefSeq" id="WP_123880381.1">
    <property type="nucleotide sequence ID" value="NZ_RPFZ01000001.1"/>
</dbReference>
<feature type="domain" description="AAA+ ATPase" evidence="2">
    <location>
        <begin position="205"/>
        <end position="372"/>
    </location>
</feature>
<dbReference type="InterPro" id="IPR011704">
    <property type="entry name" value="ATPase_dyneun-rel_AAA"/>
</dbReference>
<dbReference type="PANTHER" id="PTHR37291:SF1">
    <property type="entry name" value="TYPE IV METHYL-DIRECTED RESTRICTION ENZYME ECOKMCRB SUBUNIT"/>
    <property type="match status" value="1"/>
</dbReference>
<keyword evidence="4" id="KW-1185">Reference proteome</keyword>
<accession>A0A3N5CTQ2</accession>
<dbReference type="SMART" id="SM00382">
    <property type="entry name" value="AAA"/>
    <property type="match status" value="1"/>
</dbReference>
<protein>
    <submittedName>
        <fullName evidence="3">AAA family ATPase</fullName>
    </submittedName>
</protein>
<dbReference type="InterPro" id="IPR003593">
    <property type="entry name" value="AAA+_ATPase"/>
</dbReference>